<gene>
    <name evidence="2" type="ORF">IWZ03DRAFT_104145</name>
</gene>
<evidence type="ECO:0000256" key="1">
    <source>
        <dbReference type="SAM" id="SignalP"/>
    </source>
</evidence>
<dbReference type="EMBL" id="JBBPHU010000002">
    <property type="protein sequence ID" value="KAK7521893.1"/>
    <property type="molecule type" value="Genomic_DNA"/>
</dbReference>
<accession>A0ABR1KUN4</accession>
<reference evidence="2 3" key="1">
    <citation type="submission" date="2024-04" db="EMBL/GenBank/DDBJ databases">
        <title>Phyllosticta paracitricarpa is synonymous to the EU quarantine fungus P. citricarpa based on phylogenomic analyses.</title>
        <authorList>
            <consortium name="Lawrence Berkeley National Laboratory"/>
            <person name="Van Ingen-Buijs V.A."/>
            <person name="Van Westerhoven A.C."/>
            <person name="Haridas S."/>
            <person name="Skiadas P."/>
            <person name="Martin F."/>
            <person name="Groenewald J.Z."/>
            <person name="Crous P.W."/>
            <person name="Seidl M.F."/>
        </authorList>
    </citation>
    <scope>NUCLEOTIDE SEQUENCE [LARGE SCALE GENOMIC DNA]</scope>
    <source>
        <strain evidence="2 3">CBS 123371</strain>
    </source>
</reference>
<organism evidence="2 3">
    <name type="scientific">Phyllosticta citriasiana</name>
    <dbReference type="NCBI Taxonomy" id="595635"/>
    <lineage>
        <taxon>Eukaryota</taxon>
        <taxon>Fungi</taxon>
        <taxon>Dikarya</taxon>
        <taxon>Ascomycota</taxon>
        <taxon>Pezizomycotina</taxon>
        <taxon>Dothideomycetes</taxon>
        <taxon>Dothideomycetes incertae sedis</taxon>
        <taxon>Botryosphaeriales</taxon>
        <taxon>Phyllostictaceae</taxon>
        <taxon>Phyllosticta</taxon>
    </lineage>
</organism>
<proteinExistence type="predicted"/>
<evidence type="ECO:0008006" key="4">
    <source>
        <dbReference type="Google" id="ProtNLM"/>
    </source>
</evidence>
<feature type="chain" id="PRO_5045359452" description="Secreted protein" evidence="1">
    <location>
        <begin position="26"/>
        <end position="142"/>
    </location>
</feature>
<protein>
    <recommendedName>
        <fullName evidence="4">Secreted protein</fullName>
    </recommendedName>
</protein>
<sequence length="142" mass="15430">MAITWQIYACIGILGLCICRPGSHAPSGLNWTHYPFCTSRIHGFHRLAPSSSLLSLFLLNFPAADGGARDDDWKKQTHGLDVGVRRLSCAPDMAASHSVLHTGNLTRRQQSSLSLSLSHSLSLSLSLTLSLSPPHQSSKRIN</sequence>
<keyword evidence="3" id="KW-1185">Reference proteome</keyword>
<evidence type="ECO:0000313" key="3">
    <source>
        <dbReference type="Proteomes" id="UP001363622"/>
    </source>
</evidence>
<name>A0ABR1KUN4_9PEZI</name>
<evidence type="ECO:0000313" key="2">
    <source>
        <dbReference type="EMBL" id="KAK7521893.1"/>
    </source>
</evidence>
<keyword evidence="1" id="KW-0732">Signal</keyword>
<feature type="signal peptide" evidence="1">
    <location>
        <begin position="1"/>
        <end position="25"/>
    </location>
</feature>
<comment type="caution">
    <text evidence="2">The sequence shown here is derived from an EMBL/GenBank/DDBJ whole genome shotgun (WGS) entry which is preliminary data.</text>
</comment>
<dbReference type="Proteomes" id="UP001363622">
    <property type="component" value="Unassembled WGS sequence"/>
</dbReference>